<evidence type="ECO:0000256" key="8">
    <source>
        <dbReference type="SAM" id="SignalP"/>
    </source>
</evidence>
<keyword evidence="6" id="KW-0843">Virulence</keyword>
<dbReference type="Pfam" id="PF11546">
    <property type="entry name" value="CompInhib_SCIN"/>
    <property type="match status" value="1"/>
</dbReference>
<dbReference type="Proteomes" id="UP000242864">
    <property type="component" value="Chromosome"/>
</dbReference>
<dbReference type="EMBL" id="CP020773">
    <property type="protein sequence ID" value="ARJ50970.1"/>
    <property type="molecule type" value="Genomic_DNA"/>
</dbReference>
<dbReference type="GO" id="GO:0005576">
    <property type="term" value="C:extracellular region"/>
    <property type="evidence" value="ECO:0007669"/>
    <property type="project" value="UniProtKB-SubCell"/>
</dbReference>
<sequence length="116" mass="12915">MKFKKYILATSLVAMLSSTAVAITAYEFEAAAESHVTASDHYDRALKSELQELVNELNFRALSTAGLEPYYKRQVNVAGFKAKVALKSGNYHKMAVAKAELENIYEEISEALIDTY</sequence>
<evidence type="ECO:0000256" key="1">
    <source>
        <dbReference type="ARBA" id="ARBA00004613"/>
    </source>
</evidence>
<dbReference type="KEGG" id="slz:B5P37_06370"/>
<evidence type="ECO:0000256" key="3">
    <source>
        <dbReference type="ARBA" id="ARBA00015649"/>
    </source>
</evidence>
<dbReference type="Gene3D" id="1.20.1270.10">
    <property type="match status" value="1"/>
</dbReference>
<comment type="subcellular location">
    <subcellularLocation>
        <location evidence="1">Secreted</location>
    </subcellularLocation>
</comment>
<gene>
    <name evidence="9" type="ORF">B5P37_06370</name>
</gene>
<proteinExistence type="inferred from homology"/>
<evidence type="ECO:0000256" key="6">
    <source>
        <dbReference type="ARBA" id="ARBA00023026"/>
    </source>
</evidence>
<organism evidence="9 10">
    <name type="scientific">Staphylococcus lutrae</name>
    <dbReference type="NCBI Taxonomy" id="155085"/>
    <lineage>
        <taxon>Bacteria</taxon>
        <taxon>Bacillati</taxon>
        <taxon>Bacillota</taxon>
        <taxon>Bacilli</taxon>
        <taxon>Bacillales</taxon>
        <taxon>Staphylococcaceae</taxon>
        <taxon>Staphylococcus</taxon>
    </lineage>
</organism>
<evidence type="ECO:0000256" key="5">
    <source>
        <dbReference type="ARBA" id="ARBA00022729"/>
    </source>
</evidence>
<reference evidence="9 10" key="1">
    <citation type="submission" date="2017-04" db="EMBL/GenBank/DDBJ databases">
        <authorList>
            <person name="Veseli I.A."/>
            <person name="Tang C."/>
            <person name="Pombert J.-F."/>
        </authorList>
    </citation>
    <scope>NUCLEOTIDE SEQUENCE [LARGE SCALE GENOMIC DNA]</scope>
    <source>
        <strain evidence="9 10">ATCC 700373</strain>
    </source>
</reference>
<keyword evidence="10" id="KW-1185">Reference proteome</keyword>
<evidence type="ECO:0000313" key="10">
    <source>
        <dbReference type="Proteomes" id="UP000242864"/>
    </source>
</evidence>
<keyword evidence="4" id="KW-0964">Secreted</keyword>
<evidence type="ECO:0000313" key="9">
    <source>
        <dbReference type="EMBL" id="ARJ50970.1"/>
    </source>
</evidence>
<name>A0AAC9WJ95_9STAP</name>
<dbReference type="InterPro" id="IPR029048">
    <property type="entry name" value="HSP70_C_sf"/>
</dbReference>
<dbReference type="RefSeq" id="WP_085237444.1">
    <property type="nucleotide sequence ID" value="NZ_CP020773.1"/>
</dbReference>
<feature type="signal peptide" evidence="8">
    <location>
        <begin position="1"/>
        <end position="22"/>
    </location>
</feature>
<comment type="function">
    <text evidence="7">Involved in countering the first line of host defense mechanisms. Efficiently inhibits opsonization, phagocytosis and killing of S.aureus by human neutrophils. Acts by binding and stabilizing human C3 convertases (C4b2a and C3bBb), leading to their inactivation. The convertases are no longer able to cleave complement C3, therefore preventing further C3b deposition on the bacterial surface and phagocytosis of the bacterium. Also prevents C5a-induced neutrophil responses.</text>
</comment>
<feature type="chain" id="PRO_5042010025" description="Staphylococcal complement inhibitor" evidence="8">
    <location>
        <begin position="23"/>
        <end position="116"/>
    </location>
</feature>
<dbReference type="AlphaFoldDB" id="A0AAC9WJ95"/>
<evidence type="ECO:0000256" key="2">
    <source>
        <dbReference type="ARBA" id="ARBA00007022"/>
    </source>
</evidence>
<keyword evidence="5 8" id="KW-0732">Signal</keyword>
<comment type="similarity">
    <text evidence="2">Belongs to the SCIN family.</text>
</comment>
<protein>
    <recommendedName>
        <fullName evidence="3">Staphylococcal complement inhibitor</fullName>
    </recommendedName>
</protein>
<dbReference type="InterPro" id="IPR021612">
    <property type="entry name" value="SCIN"/>
</dbReference>
<evidence type="ECO:0000256" key="7">
    <source>
        <dbReference type="ARBA" id="ARBA00025334"/>
    </source>
</evidence>
<evidence type="ECO:0000256" key="4">
    <source>
        <dbReference type="ARBA" id="ARBA00022525"/>
    </source>
</evidence>
<accession>A0AAC9WJ95</accession>